<evidence type="ECO:0000256" key="7">
    <source>
        <dbReference type="ARBA" id="ARBA00023015"/>
    </source>
</evidence>
<evidence type="ECO:0000259" key="14">
    <source>
        <dbReference type="PROSITE" id="PS50157"/>
    </source>
</evidence>
<dbReference type="GO" id="GO:0008270">
    <property type="term" value="F:zinc ion binding"/>
    <property type="evidence" value="ECO:0007669"/>
    <property type="project" value="UniProtKB-KW"/>
</dbReference>
<evidence type="ECO:0000256" key="6">
    <source>
        <dbReference type="ARBA" id="ARBA00022833"/>
    </source>
</evidence>
<dbReference type="FunFam" id="3.30.160.60:FF:001101">
    <property type="entry name" value="Zinc finger protein 408"/>
    <property type="match status" value="1"/>
</dbReference>
<dbReference type="Pfam" id="PF21549">
    <property type="entry name" value="PRDM2_PR"/>
    <property type="match status" value="1"/>
</dbReference>
<evidence type="ECO:0000256" key="8">
    <source>
        <dbReference type="ARBA" id="ARBA00023125"/>
    </source>
</evidence>
<evidence type="ECO:0000256" key="12">
    <source>
        <dbReference type="SAM" id="MobiDB-lite"/>
    </source>
</evidence>
<evidence type="ECO:0000256" key="9">
    <source>
        <dbReference type="ARBA" id="ARBA00023163"/>
    </source>
</evidence>
<keyword evidence="3" id="KW-0479">Metal-binding</keyword>
<evidence type="ECO:0000256" key="13">
    <source>
        <dbReference type="SAM" id="SignalP"/>
    </source>
</evidence>
<dbReference type="PANTHER" id="PTHR24399">
    <property type="entry name" value="ZINC FINGER AND BTB DOMAIN-CONTAINING"/>
    <property type="match status" value="1"/>
</dbReference>
<dbReference type="FunFam" id="3.30.160.60:FF:000446">
    <property type="entry name" value="Zinc finger protein"/>
    <property type="match status" value="1"/>
</dbReference>
<feature type="region of interest" description="Disordered" evidence="12">
    <location>
        <begin position="417"/>
        <end position="447"/>
    </location>
</feature>
<keyword evidence="8" id="KW-0238">DNA-binding</keyword>
<keyword evidence="9" id="KW-0804">Transcription</keyword>
<dbReference type="SUPFAM" id="SSF57667">
    <property type="entry name" value="beta-beta-alpha zinc fingers"/>
    <property type="match status" value="5"/>
</dbReference>
<dbReference type="FunFam" id="3.30.160.60:FF:000849">
    <property type="entry name" value="Zinc finger protein 408"/>
    <property type="match status" value="2"/>
</dbReference>
<dbReference type="GO" id="GO:0001227">
    <property type="term" value="F:DNA-binding transcription repressor activity, RNA polymerase II-specific"/>
    <property type="evidence" value="ECO:0007669"/>
    <property type="project" value="TreeGrafter"/>
</dbReference>
<evidence type="ECO:0000256" key="4">
    <source>
        <dbReference type="ARBA" id="ARBA00022737"/>
    </source>
</evidence>
<dbReference type="InterPro" id="IPR013087">
    <property type="entry name" value="Znf_C2H2_type"/>
</dbReference>
<dbReference type="EMBL" id="JANPWB010000006">
    <property type="protein sequence ID" value="KAJ1182959.1"/>
    <property type="molecule type" value="Genomic_DNA"/>
</dbReference>
<sequence>MSGSPHWALWSLPCGLALGPTLTQDKGLGVWCVGEALSSGTLFGPLKVEDGASEMWTEVHSGFLGDTWALERNAGWTSFVKRGKCAADGNVIRVKHSGSQYISVCCNIQPGTELHFWTEDFEEPRQPSENGGPSGEKALPAEEVERHTHAALEGSPEKDDQACAQEDVIDMDVERLSLTAEEADPAKDVDTVALAEQEAVPPKKVEGLIPGAVEVIPAEEGKTVKEVKPALVSQHQSLALMASVPVKDEGTRPAVKVVELSESAEESTVVPERANTTFLNQESRAVVDNRTILSGAAPPAGRARNGGHSKTEAELALVTSPDVGRLEEGPQWLPPKNLQATVEMDQDSKPLRCADPEERPTISSTPALQKHGAATKGQSDLAVHGEVGGQWQLEESLEMSQQGARTQVSPSEYAEVVNKAEASDVSSRVEHQNHHPKRTRSSESNGDFHHTEVAIDIPHVTKVCHEGKTTNTDQRRYRCQECGKAFIQLCHLKKHQYIHSGQKPFLCTECGKSYSSEESFKAHVLAHRGVRPYKCTQCDKTYGTKRDLKEHEVLHTGQRPFQCEVCGKAFTRRPALRIHRKTHQAKQLNQENLKAYKCGICERDLANPGSLNNHMRLHTGEKPYACPFCAKIFRQMGNLRGHMRLHTGEKPYTCSFCSDAFPQKSELRRHLILHTGEGYPCTICGKELKDPHTLRAHERLHTGERPFKCEQCGKSYTLATKLRRHQKSHLDEKPYKCDTCGMGYTLLHSLRRHQVTHRVIGMAVSTASMESGCTEPSVPSKKPRTHRQQGLVNLSQASTITLKPVTMSSLVKDKESFEKPTSPPFASGPPPTSPPRSLVQPFLGQSETESTEHVQVTDILRFTTSEHDGKCLVLQGEEPQINVVIIQDGMNFTPIAGEVEVQSGS</sequence>
<comment type="caution">
    <text evidence="15">The sequence shown here is derived from an EMBL/GenBank/DDBJ whole genome shotgun (WGS) entry which is preliminary data.</text>
</comment>
<keyword evidence="16" id="KW-1185">Reference proteome</keyword>
<dbReference type="GO" id="GO:0042802">
    <property type="term" value="F:identical protein binding"/>
    <property type="evidence" value="ECO:0007669"/>
    <property type="project" value="UniProtKB-ARBA"/>
</dbReference>
<reference evidence="15" key="1">
    <citation type="journal article" date="2022" name="bioRxiv">
        <title>Sequencing and chromosome-scale assembly of the giantPleurodeles waltlgenome.</title>
        <authorList>
            <person name="Brown T."/>
            <person name="Elewa A."/>
            <person name="Iarovenko S."/>
            <person name="Subramanian E."/>
            <person name="Araus A.J."/>
            <person name="Petzold A."/>
            <person name="Susuki M."/>
            <person name="Suzuki K.-i.T."/>
            <person name="Hayashi T."/>
            <person name="Toyoda A."/>
            <person name="Oliveira C."/>
            <person name="Osipova E."/>
            <person name="Leigh N.D."/>
            <person name="Simon A."/>
            <person name="Yun M.H."/>
        </authorList>
    </citation>
    <scope>NUCLEOTIDE SEQUENCE</scope>
    <source>
        <strain evidence="15">20211129_DDA</strain>
        <tissue evidence="15">Liver</tissue>
    </source>
</reference>
<feature type="domain" description="C2H2-type" evidence="14">
    <location>
        <begin position="707"/>
        <end position="734"/>
    </location>
</feature>
<dbReference type="PROSITE" id="PS00028">
    <property type="entry name" value="ZINC_FINGER_C2H2_1"/>
    <property type="match status" value="10"/>
</dbReference>
<keyword evidence="13" id="KW-0732">Signal</keyword>
<dbReference type="FunFam" id="3.30.160.60:FF:002343">
    <property type="entry name" value="Zinc finger protein 33A"/>
    <property type="match status" value="1"/>
</dbReference>
<proteinExistence type="inferred from homology"/>
<evidence type="ECO:0000256" key="11">
    <source>
        <dbReference type="PROSITE-ProRule" id="PRU00042"/>
    </source>
</evidence>
<feature type="domain" description="C2H2-type" evidence="14">
    <location>
        <begin position="505"/>
        <end position="532"/>
    </location>
</feature>
<dbReference type="Proteomes" id="UP001066276">
    <property type="component" value="Chromosome 3_2"/>
</dbReference>
<dbReference type="AlphaFoldDB" id="A0AAV7U1P2"/>
<dbReference type="FunFam" id="3.30.160.60:FF:001723">
    <property type="entry name" value="Zinc finger protein 408"/>
    <property type="match status" value="1"/>
</dbReference>
<dbReference type="InterPro" id="IPR001214">
    <property type="entry name" value="SET_dom"/>
</dbReference>
<comment type="similarity">
    <text evidence="2">Belongs to the krueppel C2H2-type zinc-finger protein family.</text>
</comment>
<keyword evidence="6" id="KW-0862">Zinc</keyword>
<dbReference type="GO" id="GO:0000978">
    <property type="term" value="F:RNA polymerase II cis-regulatory region sequence-specific DNA binding"/>
    <property type="evidence" value="ECO:0007669"/>
    <property type="project" value="TreeGrafter"/>
</dbReference>
<dbReference type="FunFam" id="3.30.160.60:FF:000761">
    <property type="entry name" value="Zinc finger protein 449"/>
    <property type="match status" value="1"/>
</dbReference>
<dbReference type="PROSITE" id="PS50157">
    <property type="entry name" value="ZINC_FINGER_C2H2_2"/>
    <property type="match status" value="10"/>
</dbReference>
<evidence type="ECO:0000256" key="3">
    <source>
        <dbReference type="ARBA" id="ARBA00022723"/>
    </source>
</evidence>
<feature type="compositionally biased region" description="Pro residues" evidence="12">
    <location>
        <begin position="821"/>
        <end position="834"/>
    </location>
</feature>
<evidence type="ECO:0000256" key="5">
    <source>
        <dbReference type="ARBA" id="ARBA00022771"/>
    </source>
</evidence>
<feature type="signal peptide" evidence="13">
    <location>
        <begin position="1"/>
        <end position="23"/>
    </location>
</feature>
<keyword evidence="5 11" id="KW-0863">Zinc-finger</keyword>
<dbReference type="FunFam" id="3.30.160.60:FF:001136">
    <property type="entry name" value="Zinc finger protein 408"/>
    <property type="match status" value="1"/>
</dbReference>
<keyword evidence="10" id="KW-0539">Nucleus</keyword>
<feature type="chain" id="PRO_5043406544" description="C2H2-type domain-containing protein" evidence="13">
    <location>
        <begin position="24"/>
        <end position="905"/>
    </location>
</feature>
<evidence type="ECO:0000313" key="15">
    <source>
        <dbReference type="EMBL" id="KAJ1182959.1"/>
    </source>
</evidence>
<dbReference type="GO" id="GO:0005654">
    <property type="term" value="C:nucleoplasm"/>
    <property type="evidence" value="ECO:0007669"/>
    <property type="project" value="TreeGrafter"/>
</dbReference>
<keyword evidence="7" id="KW-0805">Transcription regulation</keyword>
<dbReference type="FunFam" id="3.30.160.60:FF:000185">
    <property type="entry name" value="zinc finger protein 319"/>
    <property type="match status" value="1"/>
</dbReference>
<feature type="region of interest" description="Disordered" evidence="12">
    <location>
        <begin position="812"/>
        <end position="851"/>
    </location>
</feature>
<evidence type="ECO:0000256" key="2">
    <source>
        <dbReference type="ARBA" id="ARBA00006991"/>
    </source>
</evidence>
<evidence type="ECO:0000256" key="10">
    <source>
        <dbReference type="ARBA" id="ARBA00023242"/>
    </source>
</evidence>
<evidence type="ECO:0000313" key="16">
    <source>
        <dbReference type="Proteomes" id="UP001066276"/>
    </source>
</evidence>
<feature type="domain" description="C2H2-type" evidence="14">
    <location>
        <begin position="596"/>
        <end position="623"/>
    </location>
</feature>
<feature type="domain" description="C2H2-type" evidence="14">
    <location>
        <begin position="735"/>
        <end position="757"/>
    </location>
</feature>
<feature type="domain" description="C2H2-type" evidence="14">
    <location>
        <begin position="679"/>
        <end position="706"/>
    </location>
</feature>
<organism evidence="15 16">
    <name type="scientific">Pleurodeles waltl</name>
    <name type="common">Iberian ribbed newt</name>
    <dbReference type="NCBI Taxonomy" id="8319"/>
    <lineage>
        <taxon>Eukaryota</taxon>
        <taxon>Metazoa</taxon>
        <taxon>Chordata</taxon>
        <taxon>Craniata</taxon>
        <taxon>Vertebrata</taxon>
        <taxon>Euteleostomi</taxon>
        <taxon>Amphibia</taxon>
        <taxon>Batrachia</taxon>
        <taxon>Caudata</taxon>
        <taxon>Salamandroidea</taxon>
        <taxon>Salamandridae</taxon>
        <taxon>Pleurodelinae</taxon>
        <taxon>Pleurodeles</taxon>
    </lineage>
</organism>
<dbReference type="PANTHER" id="PTHR24399:SF70">
    <property type="entry name" value="C2H2-TYPE DOMAIN-CONTAINING PROTEIN"/>
    <property type="match status" value="1"/>
</dbReference>
<evidence type="ECO:0000256" key="1">
    <source>
        <dbReference type="ARBA" id="ARBA00004123"/>
    </source>
</evidence>
<dbReference type="SMART" id="SM00355">
    <property type="entry name" value="ZnF_C2H2"/>
    <property type="match status" value="10"/>
</dbReference>
<name>A0AAV7U1P2_PLEWA</name>
<feature type="domain" description="C2H2-type" evidence="14">
    <location>
        <begin position="561"/>
        <end position="588"/>
    </location>
</feature>
<dbReference type="FunFam" id="3.30.160.60:FF:000508">
    <property type="entry name" value="Myeloid zinc finger 1"/>
    <property type="match status" value="1"/>
</dbReference>
<feature type="domain" description="C2H2-type" evidence="14">
    <location>
        <begin position="652"/>
        <end position="679"/>
    </location>
</feature>
<dbReference type="Pfam" id="PF00096">
    <property type="entry name" value="zf-C2H2"/>
    <property type="match status" value="9"/>
</dbReference>
<dbReference type="Gene3D" id="2.170.270.10">
    <property type="entry name" value="SET domain"/>
    <property type="match status" value="1"/>
</dbReference>
<feature type="domain" description="C2H2-type" evidence="14">
    <location>
        <begin position="624"/>
        <end position="651"/>
    </location>
</feature>
<feature type="domain" description="C2H2-type" evidence="14">
    <location>
        <begin position="533"/>
        <end position="560"/>
    </location>
</feature>
<protein>
    <recommendedName>
        <fullName evidence="14">C2H2-type domain-containing protein</fullName>
    </recommendedName>
</protein>
<accession>A0AAV7U1P2</accession>
<feature type="domain" description="C2H2-type" evidence="14">
    <location>
        <begin position="477"/>
        <end position="504"/>
    </location>
</feature>
<dbReference type="InterPro" id="IPR046341">
    <property type="entry name" value="SET_dom_sf"/>
</dbReference>
<comment type="subcellular location">
    <subcellularLocation>
        <location evidence="1">Nucleus</location>
    </subcellularLocation>
</comment>
<gene>
    <name evidence="15" type="ORF">NDU88_008134</name>
</gene>
<feature type="region of interest" description="Disordered" evidence="12">
    <location>
        <begin position="352"/>
        <end position="379"/>
    </location>
</feature>
<keyword evidence="4" id="KW-0677">Repeat</keyword>
<dbReference type="InterPro" id="IPR036236">
    <property type="entry name" value="Znf_C2H2_sf"/>
</dbReference>
<dbReference type="Gene3D" id="3.30.160.60">
    <property type="entry name" value="Classic Zinc Finger"/>
    <property type="match status" value="10"/>
</dbReference>